<dbReference type="GO" id="GO:0006515">
    <property type="term" value="P:protein quality control for misfolded or incompletely synthesized proteins"/>
    <property type="evidence" value="ECO:0007669"/>
    <property type="project" value="TreeGrafter"/>
</dbReference>
<evidence type="ECO:0000256" key="3">
    <source>
        <dbReference type="ARBA" id="ARBA00022670"/>
    </source>
</evidence>
<dbReference type="AlphaFoldDB" id="A0A4Y8T498"/>
<dbReference type="PRINTS" id="PR00127">
    <property type="entry name" value="CLPPROTEASEP"/>
</dbReference>
<gene>
    <name evidence="7" type="ORF">EQ803_16065</name>
</gene>
<dbReference type="GO" id="GO:0009368">
    <property type="term" value="C:endopeptidase Clp complex"/>
    <property type="evidence" value="ECO:0007669"/>
    <property type="project" value="TreeGrafter"/>
</dbReference>
<keyword evidence="3 7" id="KW-0645">Protease</keyword>
<keyword evidence="2" id="KW-0963">Cytoplasm</keyword>
<dbReference type="PANTHER" id="PTHR10381">
    <property type="entry name" value="ATP-DEPENDENT CLP PROTEASE PROTEOLYTIC SUBUNIT"/>
    <property type="match status" value="1"/>
</dbReference>
<dbReference type="InterPro" id="IPR023562">
    <property type="entry name" value="ClpP/TepA"/>
</dbReference>
<dbReference type="Pfam" id="PF00574">
    <property type="entry name" value="CLP_protease"/>
    <property type="match status" value="1"/>
</dbReference>
<evidence type="ECO:0000313" key="7">
    <source>
        <dbReference type="EMBL" id="TFF45780.1"/>
    </source>
</evidence>
<dbReference type="GO" id="GO:0004252">
    <property type="term" value="F:serine-type endopeptidase activity"/>
    <property type="evidence" value="ECO:0007669"/>
    <property type="project" value="InterPro"/>
</dbReference>
<evidence type="ECO:0000256" key="1">
    <source>
        <dbReference type="ARBA" id="ARBA00007039"/>
    </source>
</evidence>
<dbReference type="Gene3D" id="3.90.226.10">
    <property type="entry name" value="2-enoyl-CoA Hydratase, Chain A, domain 1"/>
    <property type="match status" value="1"/>
</dbReference>
<name>A0A4Y8T498_BACTU</name>
<dbReference type="SUPFAM" id="SSF52096">
    <property type="entry name" value="ClpP/crotonase"/>
    <property type="match status" value="1"/>
</dbReference>
<sequence>MVGKPFFTFNALGSSIGEINIYGEIASKNFWWDEDVVTAKEFKKQLDSLGNVETINVYINSPGGDVFTGQAIHSMLKRHDAHVNVYVDGLAASIASVIAMAGNTIHMPRNAMLMIHNPWTFAFGNAKDFRKTADDLDKIRDSILETYLGQSPEMDRDELISLLDNETWLTAQEALDLGLIDEITEENEVAASISDNLFNRYQNVPKCFKTVQREEPSLKEPNNKEKQKMELELELELLNLV</sequence>
<dbReference type="InterPro" id="IPR029045">
    <property type="entry name" value="ClpP/crotonase-like_dom_sf"/>
</dbReference>
<evidence type="ECO:0000256" key="5">
    <source>
        <dbReference type="ARBA" id="ARBA00022825"/>
    </source>
</evidence>
<dbReference type="GO" id="GO:0051117">
    <property type="term" value="F:ATPase binding"/>
    <property type="evidence" value="ECO:0007669"/>
    <property type="project" value="TreeGrafter"/>
</dbReference>
<comment type="caution">
    <text evidence="7">The sequence shown here is derived from an EMBL/GenBank/DDBJ whole genome shotgun (WGS) entry which is preliminary data.</text>
</comment>
<dbReference type="GO" id="GO:0004176">
    <property type="term" value="F:ATP-dependent peptidase activity"/>
    <property type="evidence" value="ECO:0007669"/>
    <property type="project" value="InterPro"/>
</dbReference>
<dbReference type="NCBIfam" id="NF045542">
    <property type="entry name" value="Clp_rel_HeadMat"/>
    <property type="match status" value="1"/>
</dbReference>
<evidence type="ECO:0000256" key="2">
    <source>
        <dbReference type="ARBA" id="ARBA00022490"/>
    </source>
</evidence>
<reference evidence="7 8" key="1">
    <citation type="submission" date="2019-01" db="EMBL/GenBank/DDBJ databases">
        <title>Draft genome sequence of Bacillus sp. DPC6431.</title>
        <authorList>
            <person name="Arbulu S."/>
            <person name="Murphy K."/>
            <person name="O'Sullivan O."/>
            <person name="Rea M.C."/>
            <person name="Hill C."/>
            <person name="Ross R.P."/>
        </authorList>
    </citation>
    <scope>NUCLEOTIDE SEQUENCE [LARGE SCALE GENOMIC DNA]</scope>
    <source>
        <strain evidence="7 8">DPC6431</strain>
    </source>
</reference>
<organism evidence="7 8">
    <name type="scientific">Bacillus thuringiensis</name>
    <dbReference type="NCBI Taxonomy" id="1428"/>
    <lineage>
        <taxon>Bacteria</taxon>
        <taxon>Bacillati</taxon>
        <taxon>Bacillota</taxon>
        <taxon>Bacilli</taxon>
        <taxon>Bacillales</taxon>
        <taxon>Bacillaceae</taxon>
        <taxon>Bacillus</taxon>
        <taxon>Bacillus cereus group</taxon>
    </lineage>
</organism>
<accession>A0A4Y8T498</accession>
<evidence type="ECO:0000256" key="6">
    <source>
        <dbReference type="RuleBase" id="RU003567"/>
    </source>
</evidence>
<protein>
    <recommendedName>
        <fullName evidence="6">ATP-dependent Clp protease proteolytic subunit</fullName>
    </recommendedName>
</protein>
<dbReference type="EMBL" id="SCLP01000007">
    <property type="protein sequence ID" value="TFF45780.1"/>
    <property type="molecule type" value="Genomic_DNA"/>
</dbReference>
<dbReference type="InterPro" id="IPR001907">
    <property type="entry name" value="ClpP"/>
</dbReference>
<comment type="similarity">
    <text evidence="1 6">Belongs to the peptidase S14 family.</text>
</comment>
<evidence type="ECO:0000313" key="8">
    <source>
        <dbReference type="Proteomes" id="UP000297630"/>
    </source>
</evidence>
<keyword evidence="5" id="KW-0720">Serine protease</keyword>
<keyword evidence="4" id="KW-0378">Hydrolase</keyword>
<dbReference type="CDD" id="cd07016">
    <property type="entry name" value="S14_ClpP_1"/>
    <property type="match status" value="1"/>
</dbReference>
<evidence type="ECO:0000256" key="4">
    <source>
        <dbReference type="ARBA" id="ARBA00022801"/>
    </source>
</evidence>
<proteinExistence type="inferred from homology"/>
<dbReference type="Proteomes" id="UP000297630">
    <property type="component" value="Unassembled WGS sequence"/>
</dbReference>
<dbReference type="PANTHER" id="PTHR10381:SF70">
    <property type="entry name" value="ATP-DEPENDENT CLP PROTEASE PROTEOLYTIC SUBUNIT"/>
    <property type="match status" value="1"/>
</dbReference>